<dbReference type="RefSeq" id="WP_127341552.1">
    <property type="nucleotide sequence ID" value="NZ_CP055904.1"/>
</dbReference>
<reference evidence="3" key="1">
    <citation type="submission" date="2020-06" db="EMBL/GenBank/DDBJ databases">
        <title>REHAB project genomes.</title>
        <authorList>
            <person name="Shaw L.P."/>
        </authorList>
    </citation>
    <scope>NUCLEOTIDE SEQUENCE [LARGE SCALE GENOMIC DNA]</scope>
    <source>
        <strain evidence="3">RHBSTW-00938</strain>
    </source>
</reference>
<feature type="compositionally biased region" description="Polar residues" evidence="1">
    <location>
        <begin position="1"/>
        <end position="16"/>
    </location>
</feature>
<sequence>MANQKPENEPGNQSKPANRRDGHVSPSTKGKVYIQKEKNSGVSSICPSIKRNEKISFDSADKLAEEIAALRDKKS</sequence>
<organism evidence="2 3">
    <name type="scientific">Klebsiella aerogenes</name>
    <name type="common">Enterobacter aerogenes</name>
    <dbReference type="NCBI Taxonomy" id="548"/>
    <lineage>
        <taxon>Bacteria</taxon>
        <taxon>Pseudomonadati</taxon>
        <taxon>Pseudomonadota</taxon>
        <taxon>Gammaproteobacteria</taxon>
        <taxon>Enterobacterales</taxon>
        <taxon>Enterobacteriaceae</taxon>
        <taxon>Klebsiella/Raoultella group</taxon>
        <taxon>Klebsiella</taxon>
    </lineage>
</organism>
<evidence type="ECO:0000313" key="2">
    <source>
        <dbReference type="EMBL" id="QMR40995.1"/>
    </source>
</evidence>
<evidence type="ECO:0000256" key="1">
    <source>
        <dbReference type="SAM" id="MobiDB-lite"/>
    </source>
</evidence>
<protein>
    <submittedName>
        <fullName evidence="2">Uncharacterized protein</fullName>
    </submittedName>
</protein>
<name>A0AAP9QYA3_KLEAE</name>
<feature type="region of interest" description="Disordered" evidence="1">
    <location>
        <begin position="1"/>
        <end position="45"/>
    </location>
</feature>
<gene>
    <name evidence="2" type="ORF">HV331_16450</name>
</gene>
<dbReference type="Proteomes" id="UP000514462">
    <property type="component" value="Chromosome"/>
</dbReference>
<evidence type="ECO:0000313" key="3">
    <source>
        <dbReference type="Proteomes" id="UP000514462"/>
    </source>
</evidence>
<dbReference type="EMBL" id="CP055904">
    <property type="protein sequence ID" value="QMR40995.1"/>
    <property type="molecule type" value="Genomic_DNA"/>
</dbReference>
<accession>A0AAP9QYA3</accession>
<dbReference type="AlphaFoldDB" id="A0AAP9QYA3"/>
<proteinExistence type="predicted"/>